<name>W7US29_RUMFL</name>
<proteinExistence type="predicted"/>
<dbReference type="eggNOG" id="ENOG5033DT4">
    <property type="taxonomic scope" value="Bacteria"/>
</dbReference>
<gene>
    <name evidence="1" type="ORF">RF007C_02570</name>
</gene>
<organism evidence="1 2">
    <name type="scientific">Ruminococcus flavefaciens 007c</name>
    <dbReference type="NCBI Taxonomy" id="1341157"/>
    <lineage>
        <taxon>Bacteria</taxon>
        <taxon>Bacillati</taxon>
        <taxon>Bacillota</taxon>
        <taxon>Clostridia</taxon>
        <taxon>Eubacteriales</taxon>
        <taxon>Oscillospiraceae</taxon>
        <taxon>Ruminococcus</taxon>
    </lineage>
</organism>
<dbReference type="PATRIC" id="fig|1341157.4.peg.1152"/>
<evidence type="ECO:0000313" key="2">
    <source>
        <dbReference type="Proteomes" id="UP000019365"/>
    </source>
</evidence>
<accession>W7US29</accession>
<dbReference type="Proteomes" id="UP000019365">
    <property type="component" value="Unassembled WGS sequence"/>
</dbReference>
<keyword evidence="2" id="KW-1185">Reference proteome</keyword>
<dbReference type="EMBL" id="ATAX01000017">
    <property type="protein sequence ID" value="EWM54179.1"/>
    <property type="molecule type" value="Genomic_DNA"/>
</dbReference>
<dbReference type="RefSeq" id="WP_037298019.1">
    <property type="nucleotide sequence ID" value="NZ_ATAX01000017.1"/>
</dbReference>
<reference evidence="1 2" key="1">
    <citation type="journal article" date="2014" name="PLoS ONE">
        <title>Rumen cellulosomics: divergent fiber-degrading strategies revealed by comparative genome-wide analysis of six ruminococcal strains.</title>
        <authorList>
            <person name="Dassa B."/>
            <person name="Borovok I."/>
            <person name="Ruimy-Israeli V."/>
            <person name="Lamed R."/>
            <person name="Flint H.J."/>
            <person name="Duncan S.H."/>
            <person name="Henrissat B."/>
            <person name="Coutinho P."/>
            <person name="Morrison M."/>
            <person name="Mosoni P."/>
            <person name="Yeoman C.J."/>
            <person name="White B.A."/>
            <person name="Bayer E.A."/>
        </authorList>
    </citation>
    <scope>NUCLEOTIDE SEQUENCE [LARGE SCALE GENOMIC DNA]</scope>
    <source>
        <strain evidence="1 2">007c</strain>
    </source>
</reference>
<sequence length="452" mass="50292">MWKFLVKNQSIEIIEREVLADHQIQYVQFKFTFDGDWKRFHKVVQFSQCDEVYSVVLGTDGTTLYLPAELHAGAAKMAVFGYDTESDTTVRATTVPVTLNIRESGFEGDDPPIPPTPDLYTQLLKRIEDAEHGLDGKSAYEIAVEHGYVGTEEEWLESLKGKDGITPDMSEYPKTSEVTTIIEREIAPVAEEAHSHDNKETLDAITPELLQELDDLQQFEDRTQYEIQTLNEAVENLRPSTHSHANLDVLNALTAALLADLQGLQQFEDATTYDIHDIREALLPISSAAHTHNNKDVLDTITEQYMRDQAAFQASTASALHGLSTGLSEVSAQSHSHTNKAVLDGITQEMLDDIASIATVVGQAHWHHNLTTLNSITESHVTRWNDAYTTAMNLTERVGVNEGVFERFKTEILYDMQGCRTSISDILSRLSAVEEALSGVETALADIVEVTT</sequence>
<dbReference type="AlphaFoldDB" id="W7US29"/>
<protein>
    <submittedName>
        <fullName evidence="1">Uncharacterized protein</fullName>
    </submittedName>
</protein>
<evidence type="ECO:0000313" key="1">
    <source>
        <dbReference type="EMBL" id="EWM54179.1"/>
    </source>
</evidence>
<comment type="caution">
    <text evidence="1">The sequence shown here is derived from an EMBL/GenBank/DDBJ whole genome shotgun (WGS) entry which is preliminary data.</text>
</comment>